<dbReference type="InterPro" id="IPR036188">
    <property type="entry name" value="FAD/NAD-bd_sf"/>
</dbReference>
<keyword evidence="1" id="KW-0285">Flavoprotein</keyword>
<dbReference type="Proteomes" id="UP000664534">
    <property type="component" value="Unassembled WGS sequence"/>
</dbReference>
<dbReference type="InterPro" id="IPR051104">
    <property type="entry name" value="FAD_monoxygenase"/>
</dbReference>
<keyword evidence="2" id="KW-0274">FAD</keyword>
<proteinExistence type="predicted"/>
<protein>
    <recommendedName>
        <fullName evidence="4">FAD-binding domain-containing protein</fullName>
    </recommendedName>
</protein>
<dbReference type="GO" id="GO:0016491">
    <property type="term" value="F:oxidoreductase activity"/>
    <property type="evidence" value="ECO:0007669"/>
    <property type="project" value="UniProtKB-KW"/>
</dbReference>
<dbReference type="SUPFAM" id="SSF54373">
    <property type="entry name" value="FAD-linked reductases, C-terminal domain"/>
    <property type="match status" value="1"/>
</dbReference>
<dbReference type="SUPFAM" id="SSF51905">
    <property type="entry name" value="FAD/NAD(P)-binding domain"/>
    <property type="match status" value="1"/>
</dbReference>
<dbReference type="GO" id="GO:0071949">
    <property type="term" value="F:FAD binding"/>
    <property type="evidence" value="ECO:0007669"/>
    <property type="project" value="InterPro"/>
</dbReference>
<dbReference type="AlphaFoldDB" id="A0A8H3J7R5"/>
<organism evidence="5 6">
    <name type="scientific">Imshaugia aleurites</name>
    <dbReference type="NCBI Taxonomy" id="172621"/>
    <lineage>
        <taxon>Eukaryota</taxon>
        <taxon>Fungi</taxon>
        <taxon>Dikarya</taxon>
        <taxon>Ascomycota</taxon>
        <taxon>Pezizomycotina</taxon>
        <taxon>Lecanoromycetes</taxon>
        <taxon>OSLEUM clade</taxon>
        <taxon>Lecanoromycetidae</taxon>
        <taxon>Lecanorales</taxon>
        <taxon>Lecanorineae</taxon>
        <taxon>Parmeliaceae</taxon>
        <taxon>Imshaugia</taxon>
    </lineage>
</organism>
<dbReference type="PANTHER" id="PTHR46720">
    <property type="entry name" value="HYDROXYLASE, PUTATIVE (AFU_ORTHOLOGUE AFUA_3G01460)-RELATED"/>
    <property type="match status" value="1"/>
</dbReference>
<feature type="domain" description="FAD-binding" evidence="4">
    <location>
        <begin position="12"/>
        <end position="369"/>
    </location>
</feature>
<evidence type="ECO:0000256" key="3">
    <source>
        <dbReference type="ARBA" id="ARBA00023002"/>
    </source>
</evidence>
<dbReference type="Pfam" id="PF01494">
    <property type="entry name" value="FAD_binding_3"/>
    <property type="match status" value="1"/>
</dbReference>
<dbReference type="Gene3D" id="3.50.50.60">
    <property type="entry name" value="FAD/NAD(P)-binding domain"/>
    <property type="match status" value="1"/>
</dbReference>
<evidence type="ECO:0000256" key="2">
    <source>
        <dbReference type="ARBA" id="ARBA00022827"/>
    </source>
</evidence>
<keyword evidence="6" id="KW-1185">Reference proteome</keyword>
<keyword evidence="3" id="KW-0560">Oxidoreductase</keyword>
<evidence type="ECO:0000259" key="4">
    <source>
        <dbReference type="Pfam" id="PF01494"/>
    </source>
</evidence>
<evidence type="ECO:0000313" key="5">
    <source>
        <dbReference type="EMBL" id="CAF9942352.1"/>
    </source>
</evidence>
<evidence type="ECO:0000313" key="6">
    <source>
        <dbReference type="Proteomes" id="UP000664534"/>
    </source>
</evidence>
<accession>A0A8H3J7R5</accession>
<dbReference type="GO" id="GO:0044550">
    <property type="term" value="P:secondary metabolite biosynthetic process"/>
    <property type="evidence" value="ECO:0007669"/>
    <property type="project" value="TreeGrafter"/>
</dbReference>
<reference evidence="5" key="1">
    <citation type="submission" date="2021-03" db="EMBL/GenBank/DDBJ databases">
        <authorList>
            <person name="Tagirdzhanova G."/>
        </authorList>
    </citation>
    <scope>NUCLEOTIDE SEQUENCE</scope>
</reference>
<dbReference type="PANTHER" id="PTHR46720:SF3">
    <property type="entry name" value="FAD-BINDING DOMAIN-CONTAINING PROTEIN-RELATED"/>
    <property type="match status" value="1"/>
</dbReference>
<dbReference type="OrthoDB" id="417877at2759"/>
<dbReference type="InterPro" id="IPR002938">
    <property type="entry name" value="FAD-bd"/>
</dbReference>
<sequence length="423" mass="45883">MSSTTTSAQSLSVAIIGGGIGGLCTAIALLKYPHIDVQVYEAAPTFGEIGAGVGIGPNAQQALGLIAPEARAAYDKHATGNMWPKHAKTLANYVVGEGEHEGELIHAQTNTSGQQSVHRAHFLDELVKSVPPKRAHFNKRVDLIDDQQDGPVMIHFKDGTTVTANAVIGADGVHSTVRVHLLGKEAAKPVYAGSVAYRALVPMDKAVEKLGEQFAQNAFFLCGRGKASLSYPIEGGSTLNLVLFDFEQETWEHDKWVLPADPEVLRSKFSTWGASSRGLVELLLATHEPSVWSMWDHAPAPTYTKGRIAIMGDAAHATTPYQGQGAGQAIEDALVLATLLAEVSDPSMIQNAFLAFDQVRRVRTQRVVSTSRDAGQLVSMRSEGVGGDLEKMRELLSFRVHWIWNRDMVEQNREALQLFKESL</sequence>
<dbReference type="EMBL" id="CAJPDT010000182">
    <property type="protein sequence ID" value="CAF9942352.1"/>
    <property type="molecule type" value="Genomic_DNA"/>
</dbReference>
<dbReference type="PRINTS" id="PR00420">
    <property type="entry name" value="RNGMNOXGNASE"/>
</dbReference>
<gene>
    <name evidence="5" type="ORF">IMSHALPRED_003632</name>
</gene>
<name>A0A8H3J7R5_9LECA</name>
<evidence type="ECO:0000256" key="1">
    <source>
        <dbReference type="ARBA" id="ARBA00022630"/>
    </source>
</evidence>
<comment type="caution">
    <text evidence="5">The sequence shown here is derived from an EMBL/GenBank/DDBJ whole genome shotgun (WGS) entry which is preliminary data.</text>
</comment>